<protein>
    <submittedName>
        <fullName evidence="1">Alpha-galactosidase</fullName>
    </submittedName>
</protein>
<dbReference type="AlphaFoldDB" id="A0A9D1T448"/>
<gene>
    <name evidence="1" type="ORF">IAD28_04165</name>
</gene>
<dbReference type="GO" id="GO:0016052">
    <property type="term" value="P:carbohydrate catabolic process"/>
    <property type="evidence" value="ECO:0007669"/>
    <property type="project" value="InterPro"/>
</dbReference>
<dbReference type="PRINTS" id="PR00743">
    <property type="entry name" value="GLHYDRLASE36"/>
</dbReference>
<dbReference type="InterPro" id="IPR013785">
    <property type="entry name" value="Aldolase_TIM"/>
</dbReference>
<dbReference type="Proteomes" id="UP000823960">
    <property type="component" value="Unassembled WGS sequence"/>
</dbReference>
<reference evidence="1" key="1">
    <citation type="submission" date="2020-10" db="EMBL/GenBank/DDBJ databases">
        <authorList>
            <person name="Gilroy R."/>
        </authorList>
    </citation>
    <scope>NUCLEOTIDE SEQUENCE</scope>
    <source>
        <strain evidence="1">1370</strain>
    </source>
</reference>
<organism evidence="1 2">
    <name type="scientific">Candidatus Faeciplasma avium</name>
    <dbReference type="NCBI Taxonomy" id="2840798"/>
    <lineage>
        <taxon>Bacteria</taxon>
        <taxon>Bacillati</taxon>
        <taxon>Bacillota</taxon>
        <taxon>Clostridia</taxon>
        <taxon>Eubacteriales</taxon>
        <taxon>Oscillospiraceae</taxon>
        <taxon>Oscillospiraceae incertae sedis</taxon>
        <taxon>Candidatus Faeciplasma</taxon>
    </lineage>
</organism>
<comment type="caution">
    <text evidence="1">The sequence shown here is derived from an EMBL/GenBank/DDBJ whole genome shotgun (WGS) entry which is preliminary data.</text>
</comment>
<dbReference type="GO" id="GO:0004557">
    <property type="term" value="F:alpha-galactosidase activity"/>
    <property type="evidence" value="ECO:0007669"/>
    <property type="project" value="InterPro"/>
</dbReference>
<accession>A0A9D1T448</accession>
<dbReference type="Gene3D" id="2.70.98.60">
    <property type="entry name" value="alpha-galactosidase from lactobacil brevis"/>
    <property type="match status" value="1"/>
</dbReference>
<proteinExistence type="predicted"/>
<dbReference type="InterPro" id="IPR038417">
    <property type="entry name" value="Alpga-gal_N_sf"/>
</dbReference>
<evidence type="ECO:0000313" key="1">
    <source>
        <dbReference type="EMBL" id="HIV10872.1"/>
    </source>
</evidence>
<evidence type="ECO:0000313" key="2">
    <source>
        <dbReference type="Proteomes" id="UP000823960"/>
    </source>
</evidence>
<dbReference type="InterPro" id="IPR002252">
    <property type="entry name" value="Glyco_hydro_36"/>
</dbReference>
<dbReference type="SUPFAM" id="SSF51445">
    <property type="entry name" value="(Trans)glycosidases"/>
    <property type="match status" value="1"/>
</dbReference>
<dbReference type="Pfam" id="PF02065">
    <property type="entry name" value="Melibiase"/>
    <property type="match status" value="1"/>
</dbReference>
<dbReference type="Gene3D" id="3.20.20.70">
    <property type="entry name" value="Aldolase class I"/>
    <property type="match status" value="1"/>
</dbReference>
<name>A0A9D1T448_9FIRM</name>
<dbReference type="InterPro" id="IPR017853">
    <property type="entry name" value="GH"/>
</dbReference>
<sequence>MAQNSRYSIEDALKGLHPEVKLLKDPYPGSFANGLTMCESESARLFKLTEQNDSVDVYEDGRGHKILIRKERIDTPFGTAYKVSTEFINQDENPCTLEMLASFAVSGVRASRLHRLMSFWSAEGRLKTETLAELHLEPSWNRWAPRVESFGNLGSMPVRRYFPFLAAEDDSGSVFGVQLYAPSSWQLQAICRQPNTLLIAGGLPDRDFGQWTKTLAPGESFVTPSALISVQDSLLKLSSVLTAAQRPDVSSVDSDMGIAFNEYCTTWGNPSFERVKQIADSLEGRGIKYLVIDAGWFGKDNWWDSTGDWEVNEKRFPGGMKPIADYIRSKGMIPGIWFELESVSVRSKHFNSAEHLVKRDGLPLTVGSRRFWDMEDPWVKDYLRERVIGLLKSCGFGYIKIDYNDTMGAGCDGPDGIGENLRRKVEATKDFFRELKRELPELVIESCSSGGHRLEPSMLELCSQASFSDAHEPSCIPIIAANLHRVVRPSQSQIWAVLRKGDSDKRIAYSLCAGLLGRLCLSGDIPELSLEQWSLVSEGLSFYRSAADIIKYGRTELIECSSDSYDRPTGNQLLIRELNGTRLAVIHRFGESATPDYSFLEGKNIISRFSSADGDFTAEAVIYR</sequence>
<reference evidence="1" key="2">
    <citation type="journal article" date="2021" name="PeerJ">
        <title>Extensive microbial diversity within the chicken gut microbiome revealed by metagenomics and culture.</title>
        <authorList>
            <person name="Gilroy R."/>
            <person name="Ravi A."/>
            <person name="Getino M."/>
            <person name="Pursley I."/>
            <person name="Horton D.L."/>
            <person name="Alikhan N.F."/>
            <person name="Baker D."/>
            <person name="Gharbi K."/>
            <person name="Hall N."/>
            <person name="Watson M."/>
            <person name="Adriaenssens E.M."/>
            <person name="Foster-Nyarko E."/>
            <person name="Jarju S."/>
            <person name="Secka A."/>
            <person name="Antonio M."/>
            <person name="Oren A."/>
            <person name="Chaudhuri R.R."/>
            <person name="La Ragione R."/>
            <person name="Hildebrand F."/>
            <person name="Pallen M.J."/>
        </authorList>
    </citation>
    <scope>NUCLEOTIDE SEQUENCE</scope>
    <source>
        <strain evidence="1">1370</strain>
    </source>
</reference>
<dbReference type="CDD" id="cd14791">
    <property type="entry name" value="GH36"/>
    <property type="match status" value="1"/>
</dbReference>
<dbReference type="EMBL" id="DVOL01000055">
    <property type="protein sequence ID" value="HIV10872.1"/>
    <property type="molecule type" value="Genomic_DNA"/>
</dbReference>